<dbReference type="SUPFAM" id="SSF46894">
    <property type="entry name" value="C-terminal effector domain of the bipartite response regulators"/>
    <property type="match status" value="1"/>
</dbReference>
<keyword evidence="4" id="KW-0597">Phosphoprotein</keyword>
<dbReference type="Gene3D" id="3.40.50.2300">
    <property type="match status" value="1"/>
</dbReference>
<dbReference type="InterPro" id="IPR001789">
    <property type="entry name" value="Sig_transdc_resp-reg_receiver"/>
</dbReference>
<dbReference type="SUPFAM" id="SSF52172">
    <property type="entry name" value="CheY-like"/>
    <property type="match status" value="1"/>
</dbReference>
<evidence type="ECO:0000256" key="5">
    <source>
        <dbReference type="PROSITE-ProRule" id="PRU01091"/>
    </source>
</evidence>
<gene>
    <name evidence="8" type="ORF">ACFO6X_13120</name>
</gene>
<dbReference type="InterPro" id="IPR036388">
    <property type="entry name" value="WH-like_DNA-bd_sf"/>
</dbReference>
<feature type="DNA-binding region" description="OmpR/PhoB-type" evidence="5">
    <location>
        <begin position="130"/>
        <end position="234"/>
    </location>
</feature>
<dbReference type="SMART" id="SM00448">
    <property type="entry name" value="REC"/>
    <property type="match status" value="1"/>
</dbReference>
<reference evidence="9" key="1">
    <citation type="journal article" date="2019" name="Int. J. Syst. Evol. Microbiol.">
        <title>The Global Catalogue of Microorganisms (GCM) 10K type strain sequencing project: providing services to taxonomists for standard genome sequencing and annotation.</title>
        <authorList>
            <consortium name="The Broad Institute Genomics Platform"/>
            <consortium name="The Broad Institute Genome Sequencing Center for Infectious Disease"/>
            <person name="Wu L."/>
            <person name="Ma J."/>
        </authorList>
    </citation>
    <scope>NUCLEOTIDE SEQUENCE [LARGE SCALE GENOMIC DNA]</scope>
    <source>
        <strain evidence="9">CCUG 49452</strain>
    </source>
</reference>
<evidence type="ECO:0000259" key="7">
    <source>
        <dbReference type="PROSITE" id="PS51755"/>
    </source>
</evidence>
<evidence type="ECO:0000259" key="6">
    <source>
        <dbReference type="PROSITE" id="PS50110"/>
    </source>
</evidence>
<dbReference type="EMBL" id="JBHSHJ010000012">
    <property type="protein sequence ID" value="MFC4789921.1"/>
    <property type="molecule type" value="Genomic_DNA"/>
</dbReference>
<dbReference type="Proteomes" id="UP001596001">
    <property type="component" value="Unassembled WGS sequence"/>
</dbReference>
<proteinExistence type="predicted"/>
<name>A0ABV9QGN7_9BURK</name>
<keyword evidence="9" id="KW-1185">Reference proteome</keyword>
<dbReference type="InterPro" id="IPR016032">
    <property type="entry name" value="Sig_transdc_resp-reg_C-effctor"/>
</dbReference>
<evidence type="ECO:0000256" key="3">
    <source>
        <dbReference type="ARBA" id="ARBA00023163"/>
    </source>
</evidence>
<dbReference type="Pfam" id="PF00072">
    <property type="entry name" value="Response_reg"/>
    <property type="match status" value="1"/>
</dbReference>
<comment type="caution">
    <text evidence="8">The sequence shown here is derived from an EMBL/GenBank/DDBJ whole genome shotgun (WGS) entry which is preliminary data.</text>
</comment>
<dbReference type="SMART" id="SM00862">
    <property type="entry name" value="Trans_reg_C"/>
    <property type="match status" value="1"/>
</dbReference>
<evidence type="ECO:0000256" key="4">
    <source>
        <dbReference type="PROSITE-ProRule" id="PRU00169"/>
    </source>
</evidence>
<keyword evidence="1" id="KW-0805">Transcription regulation</keyword>
<dbReference type="RefSeq" id="WP_382433775.1">
    <property type="nucleotide sequence ID" value="NZ_JBHSHJ010000012.1"/>
</dbReference>
<dbReference type="PANTHER" id="PTHR48111:SF67">
    <property type="entry name" value="TRANSCRIPTIONAL REGULATORY PROTEIN TCTD"/>
    <property type="match status" value="1"/>
</dbReference>
<dbReference type="CDD" id="cd00383">
    <property type="entry name" value="trans_reg_C"/>
    <property type="match status" value="1"/>
</dbReference>
<evidence type="ECO:0000256" key="1">
    <source>
        <dbReference type="ARBA" id="ARBA00023015"/>
    </source>
</evidence>
<dbReference type="PROSITE" id="PS50110">
    <property type="entry name" value="RESPONSE_REGULATORY"/>
    <property type="match status" value="1"/>
</dbReference>
<feature type="domain" description="OmpR/PhoB-type" evidence="7">
    <location>
        <begin position="130"/>
        <end position="234"/>
    </location>
</feature>
<sequence>MLNAHPVHAHADHPLSIVVVEDNELLQEELLAFLERPGWQLRGVDSGEQLDAALNEEPADILILDLNLPEEDGLSIAQRMRAAMPHIGIVMLTARKLSQDKISGYESGADVYLTKPANINELEAVIASLARRVQRSPQIELVLDLGHQQLIRSEQQSLSLSMTEIQLLRELALAPQRRMDTDMLLQRINQQSNSHLNRENLAVLISRLRSKMTQMLNLSHSIKAIRGFGYQLNSRIVVRAP</sequence>
<protein>
    <submittedName>
        <fullName evidence="8">Response regulator transcription factor</fullName>
    </submittedName>
</protein>
<dbReference type="Gene3D" id="1.10.10.10">
    <property type="entry name" value="Winged helix-like DNA-binding domain superfamily/Winged helix DNA-binding domain"/>
    <property type="match status" value="1"/>
</dbReference>
<dbReference type="InterPro" id="IPR011006">
    <property type="entry name" value="CheY-like_superfamily"/>
</dbReference>
<feature type="modified residue" description="4-aspartylphosphate" evidence="4">
    <location>
        <position position="65"/>
    </location>
</feature>
<accession>A0ABV9QGN7</accession>
<dbReference type="PANTHER" id="PTHR48111">
    <property type="entry name" value="REGULATOR OF RPOS"/>
    <property type="match status" value="1"/>
</dbReference>
<evidence type="ECO:0000313" key="9">
    <source>
        <dbReference type="Proteomes" id="UP001596001"/>
    </source>
</evidence>
<evidence type="ECO:0000256" key="2">
    <source>
        <dbReference type="ARBA" id="ARBA00023125"/>
    </source>
</evidence>
<dbReference type="InterPro" id="IPR039420">
    <property type="entry name" value="WalR-like"/>
</dbReference>
<organism evidence="8 9">
    <name type="scientific">Giesbergeria sinuosa</name>
    <dbReference type="NCBI Taxonomy" id="80883"/>
    <lineage>
        <taxon>Bacteria</taxon>
        <taxon>Pseudomonadati</taxon>
        <taxon>Pseudomonadota</taxon>
        <taxon>Betaproteobacteria</taxon>
        <taxon>Burkholderiales</taxon>
        <taxon>Comamonadaceae</taxon>
        <taxon>Giesbergeria</taxon>
    </lineage>
</organism>
<dbReference type="Pfam" id="PF00486">
    <property type="entry name" value="Trans_reg_C"/>
    <property type="match status" value="1"/>
</dbReference>
<keyword evidence="3" id="KW-0804">Transcription</keyword>
<dbReference type="PROSITE" id="PS51755">
    <property type="entry name" value="OMPR_PHOB"/>
    <property type="match status" value="1"/>
</dbReference>
<dbReference type="InterPro" id="IPR001867">
    <property type="entry name" value="OmpR/PhoB-type_DNA-bd"/>
</dbReference>
<feature type="domain" description="Response regulatory" evidence="6">
    <location>
        <begin position="16"/>
        <end position="130"/>
    </location>
</feature>
<keyword evidence="2 5" id="KW-0238">DNA-binding</keyword>
<evidence type="ECO:0000313" key="8">
    <source>
        <dbReference type="EMBL" id="MFC4789921.1"/>
    </source>
</evidence>